<accession>A0A415E450</accession>
<dbReference type="AlphaFoldDB" id="A0A415E450"/>
<dbReference type="Proteomes" id="UP000284841">
    <property type="component" value="Unassembled WGS sequence"/>
</dbReference>
<name>A0A415E450_9FIRM</name>
<organism evidence="1 2">
    <name type="scientific">Emergencia timonensis</name>
    <dbReference type="NCBI Taxonomy" id="1776384"/>
    <lineage>
        <taxon>Bacteria</taxon>
        <taxon>Bacillati</taxon>
        <taxon>Bacillota</taxon>
        <taxon>Clostridia</taxon>
        <taxon>Peptostreptococcales</taxon>
        <taxon>Anaerovoracaceae</taxon>
        <taxon>Emergencia</taxon>
    </lineage>
</organism>
<dbReference type="GO" id="GO:0005829">
    <property type="term" value="C:cytosol"/>
    <property type="evidence" value="ECO:0007669"/>
    <property type="project" value="TreeGrafter"/>
</dbReference>
<evidence type="ECO:0000313" key="1">
    <source>
        <dbReference type="EMBL" id="RHJ88436.1"/>
    </source>
</evidence>
<dbReference type="Gene3D" id="3.40.50.1000">
    <property type="entry name" value="HAD superfamily/HAD-like"/>
    <property type="match status" value="1"/>
</dbReference>
<dbReference type="NCBIfam" id="TIGR01484">
    <property type="entry name" value="HAD-SF-IIB"/>
    <property type="match status" value="1"/>
</dbReference>
<dbReference type="PANTHER" id="PTHR10000">
    <property type="entry name" value="PHOSPHOSERINE PHOSPHATASE"/>
    <property type="match status" value="1"/>
</dbReference>
<dbReference type="SFLD" id="SFLDS00003">
    <property type="entry name" value="Haloacid_Dehalogenase"/>
    <property type="match status" value="1"/>
</dbReference>
<dbReference type="InterPro" id="IPR036412">
    <property type="entry name" value="HAD-like_sf"/>
</dbReference>
<reference evidence="1 2" key="1">
    <citation type="submission" date="2018-08" db="EMBL/GenBank/DDBJ databases">
        <title>A genome reference for cultivated species of the human gut microbiota.</title>
        <authorList>
            <person name="Zou Y."/>
            <person name="Xue W."/>
            <person name="Luo G."/>
        </authorList>
    </citation>
    <scope>NUCLEOTIDE SEQUENCE [LARGE SCALE GENOMIC DNA]</scope>
    <source>
        <strain evidence="1 2">AM07-24</strain>
    </source>
</reference>
<protein>
    <submittedName>
        <fullName evidence="1">HAD family phosphatase</fullName>
    </submittedName>
</protein>
<dbReference type="InterPro" id="IPR006379">
    <property type="entry name" value="HAD-SF_hydro_IIB"/>
</dbReference>
<dbReference type="SFLD" id="SFLDG01140">
    <property type="entry name" value="C2.B:_Phosphomannomutase_and_P"/>
    <property type="match status" value="1"/>
</dbReference>
<evidence type="ECO:0000313" key="2">
    <source>
        <dbReference type="Proteomes" id="UP000284841"/>
    </source>
</evidence>
<dbReference type="InterPro" id="IPR000150">
    <property type="entry name" value="Cof"/>
</dbReference>
<dbReference type="EMBL" id="QRMS01000002">
    <property type="protein sequence ID" value="RHJ88436.1"/>
    <property type="molecule type" value="Genomic_DNA"/>
</dbReference>
<dbReference type="GO" id="GO:0016791">
    <property type="term" value="F:phosphatase activity"/>
    <property type="evidence" value="ECO:0007669"/>
    <property type="project" value="TreeGrafter"/>
</dbReference>
<dbReference type="OrthoDB" id="9781413at2"/>
<dbReference type="NCBIfam" id="TIGR00099">
    <property type="entry name" value="Cof-subfamily"/>
    <property type="match status" value="1"/>
</dbReference>
<dbReference type="SUPFAM" id="SSF56784">
    <property type="entry name" value="HAD-like"/>
    <property type="match status" value="1"/>
</dbReference>
<dbReference type="PANTHER" id="PTHR10000:SF8">
    <property type="entry name" value="HAD SUPERFAMILY HYDROLASE-LIKE, TYPE 3"/>
    <property type="match status" value="1"/>
</dbReference>
<dbReference type="STRING" id="1776384.GCA_900086585_04072"/>
<dbReference type="InterPro" id="IPR023214">
    <property type="entry name" value="HAD_sf"/>
</dbReference>
<dbReference type="Pfam" id="PF08282">
    <property type="entry name" value="Hydrolase_3"/>
    <property type="match status" value="1"/>
</dbReference>
<keyword evidence="2" id="KW-1185">Reference proteome</keyword>
<sequence length="278" mass="31375">MEMEDKKIKMVALDLDGTTLNSQKEISPRTIAAFQNAMRKGTHIVVSTGRTFRSLPAQLFGIEGLEYIVTSNGAHITELATRKTIYENYLPPHAVEEVVRVLRNTSFSIETFVGGKAYIDSAEYEDVVANGSTYRDADYIINTRNPIPHIWDYMIQNKHQIENISINFEFAEDKEKWQRILERIDDITLTSSFKHNFEIGGANTSKAEALRFLMRRLDVEPRELMACGDSPNDIEMIKLAEIGVVVGNASEEMKSLADYVTDTNDNDGVAKAIENFVL</sequence>
<comment type="caution">
    <text evidence="1">The sequence shown here is derived from an EMBL/GenBank/DDBJ whole genome shotgun (WGS) entry which is preliminary data.</text>
</comment>
<dbReference type="Gene3D" id="3.30.1240.10">
    <property type="match status" value="1"/>
</dbReference>
<dbReference type="GO" id="GO:0000287">
    <property type="term" value="F:magnesium ion binding"/>
    <property type="evidence" value="ECO:0007669"/>
    <property type="project" value="TreeGrafter"/>
</dbReference>
<gene>
    <name evidence="1" type="ORF">DW099_08615</name>
</gene>
<proteinExistence type="predicted"/>
<dbReference type="CDD" id="cd07516">
    <property type="entry name" value="HAD_Pase"/>
    <property type="match status" value="1"/>
</dbReference>